<dbReference type="InterPro" id="IPR015797">
    <property type="entry name" value="NUDIX_hydrolase-like_dom_sf"/>
</dbReference>
<keyword evidence="5" id="KW-0460">Magnesium</keyword>
<dbReference type="RefSeq" id="XP_013897286.1">
    <property type="nucleotide sequence ID" value="XM_014041832.1"/>
</dbReference>
<dbReference type="Gene3D" id="3.90.79.10">
    <property type="entry name" value="Nucleoside Triphosphate Pyrophosphohydrolase"/>
    <property type="match status" value="1"/>
</dbReference>
<dbReference type="GO" id="GO:0019677">
    <property type="term" value="P:NAD+ catabolic process"/>
    <property type="evidence" value="ECO:0007669"/>
    <property type="project" value="TreeGrafter"/>
</dbReference>
<dbReference type="GO" id="GO:0006742">
    <property type="term" value="P:NADP+ catabolic process"/>
    <property type="evidence" value="ECO:0007669"/>
    <property type="project" value="TreeGrafter"/>
</dbReference>
<dbReference type="GO" id="GO:0005829">
    <property type="term" value="C:cytosol"/>
    <property type="evidence" value="ECO:0007669"/>
    <property type="project" value="TreeGrafter"/>
</dbReference>
<dbReference type="KEGG" id="mng:MNEG_9696"/>
<evidence type="ECO:0000256" key="5">
    <source>
        <dbReference type="ARBA" id="ARBA00022842"/>
    </source>
</evidence>
<proteinExistence type="inferred from homology"/>
<evidence type="ECO:0000256" key="8">
    <source>
        <dbReference type="SAM" id="MobiDB-lite"/>
    </source>
</evidence>
<dbReference type="SUPFAM" id="SSF143724">
    <property type="entry name" value="PHP14-like"/>
    <property type="match status" value="1"/>
</dbReference>
<dbReference type="Pfam" id="PF00293">
    <property type="entry name" value="NUDIX"/>
    <property type="match status" value="1"/>
</dbReference>
<feature type="compositionally biased region" description="Gly residues" evidence="8">
    <location>
        <begin position="478"/>
        <end position="487"/>
    </location>
</feature>
<dbReference type="InterPro" id="IPR015375">
    <property type="entry name" value="NADH_PPase-like_N"/>
</dbReference>
<evidence type="ECO:0000259" key="9">
    <source>
        <dbReference type="PROSITE" id="PS51462"/>
    </source>
</evidence>
<dbReference type="Gene3D" id="3.90.79.20">
    <property type="match status" value="1"/>
</dbReference>
<dbReference type="Pfam" id="PF09296">
    <property type="entry name" value="NUDIX-like"/>
    <property type="match status" value="1"/>
</dbReference>
<feature type="domain" description="Nudix hydrolase" evidence="9">
    <location>
        <begin position="314"/>
        <end position="467"/>
    </location>
</feature>
<dbReference type="PROSITE" id="PS51462">
    <property type="entry name" value="NUDIX"/>
    <property type="match status" value="1"/>
</dbReference>
<feature type="binding site" evidence="7">
    <location>
        <position position="563"/>
    </location>
    <ligand>
        <name>substrate</name>
    </ligand>
</feature>
<protein>
    <submittedName>
        <fullName evidence="10">Putative phosphohistidine phosphatase</fullName>
        <ecNumber evidence="10">3.6.1.22</ecNumber>
    </submittedName>
</protein>
<gene>
    <name evidence="10" type="ORF">MNEG_9696</name>
</gene>
<evidence type="ECO:0000313" key="11">
    <source>
        <dbReference type="Proteomes" id="UP000054498"/>
    </source>
</evidence>
<dbReference type="InterPro" id="IPR007702">
    <property type="entry name" value="Janus"/>
</dbReference>
<name>A0A0D2MBM8_9CHLO</name>
<dbReference type="AlphaFoldDB" id="A0A0D2MBM8"/>
<evidence type="ECO:0000313" key="10">
    <source>
        <dbReference type="EMBL" id="KIY98266.1"/>
    </source>
</evidence>
<feature type="active site" description="Proton acceptor" evidence="6">
    <location>
        <position position="596"/>
    </location>
</feature>
<reference evidence="10 11" key="1">
    <citation type="journal article" date="2013" name="BMC Genomics">
        <title>Reconstruction of the lipid metabolism for the microalga Monoraphidium neglectum from its genome sequence reveals characteristics suitable for biofuel production.</title>
        <authorList>
            <person name="Bogen C."/>
            <person name="Al-Dilaimi A."/>
            <person name="Albersmeier A."/>
            <person name="Wichmann J."/>
            <person name="Grundmann M."/>
            <person name="Rupp O."/>
            <person name="Lauersen K.J."/>
            <person name="Blifernez-Klassen O."/>
            <person name="Kalinowski J."/>
            <person name="Goesmann A."/>
            <person name="Mussgnug J.H."/>
            <person name="Kruse O."/>
        </authorList>
    </citation>
    <scope>NUCLEOTIDE SEQUENCE [LARGE SCALE GENOMIC DNA]</scope>
    <source>
        <strain evidence="10 11">SAG 48.87</strain>
    </source>
</reference>
<dbReference type="SUPFAM" id="SSF55811">
    <property type="entry name" value="Nudix"/>
    <property type="match status" value="1"/>
</dbReference>
<dbReference type="InterPro" id="IPR000086">
    <property type="entry name" value="NUDIX_hydrolase_dom"/>
</dbReference>
<evidence type="ECO:0000256" key="6">
    <source>
        <dbReference type="PIRSR" id="PIRSR607702-1"/>
    </source>
</evidence>
<dbReference type="GO" id="GO:0046872">
    <property type="term" value="F:metal ion binding"/>
    <property type="evidence" value="ECO:0007669"/>
    <property type="project" value="UniProtKB-KW"/>
</dbReference>
<dbReference type="InterPro" id="IPR038596">
    <property type="entry name" value="Janus_sf"/>
</dbReference>
<dbReference type="Pfam" id="PF05005">
    <property type="entry name" value="Ocnus"/>
    <property type="match status" value="1"/>
</dbReference>
<evidence type="ECO:0000256" key="7">
    <source>
        <dbReference type="PIRSR" id="PIRSR607702-2"/>
    </source>
</evidence>
<comment type="similarity">
    <text evidence="2">Belongs to the janus family.</text>
</comment>
<evidence type="ECO:0000256" key="3">
    <source>
        <dbReference type="ARBA" id="ARBA00022723"/>
    </source>
</evidence>
<dbReference type="EMBL" id="KK102247">
    <property type="protein sequence ID" value="KIY98266.1"/>
    <property type="molecule type" value="Genomic_DNA"/>
</dbReference>
<feature type="compositionally biased region" description="Polar residues" evidence="8">
    <location>
        <begin position="107"/>
        <end position="130"/>
    </location>
</feature>
<dbReference type="PANTHER" id="PTHR42904">
    <property type="entry name" value="NUDIX HYDROLASE, NUDC SUBFAMILY"/>
    <property type="match status" value="1"/>
</dbReference>
<dbReference type="GO" id="GO:0035529">
    <property type="term" value="F:NADH pyrophosphatase activity"/>
    <property type="evidence" value="ECO:0007669"/>
    <property type="project" value="TreeGrafter"/>
</dbReference>
<organism evidence="10 11">
    <name type="scientific">Monoraphidium neglectum</name>
    <dbReference type="NCBI Taxonomy" id="145388"/>
    <lineage>
        <taxon>Eukaryota</taxon>
        <taxon>Viridiplantae</taxon>
        <taxon>Chlorophyta</taxon>
        <taxon>core chlorophytes</taxon>
        <taxon>Chlorophyceae</taxon>
        <taxon>CS clade</taxon>
        <taxon>Sphaeropleales</taxon>
        <taxon>Selenastraceae</taxon>
        <taxon>Monoraphidium</taxon>
    </lineage>
</organism>
<keyword evidence="4 10" id="KW-0378">Hydrolase</keyword>
<dbReference type="GeneID" id="25742571"/>
<sequence>MTATTRGVQGVFYGTKGDASANAQADAAFSAVQDPTTPLTLRARVSGQAQGKALAGTYLPGATMRACSAARRGVQQLSRLRRTTNPCGRGAPALVQCTHGGPAATAAQHSTSVAAQENGSGGDANNSSAEGSAPDPIFYSAFPLDRAAHLRSDAAALSRLLADPAARLLPVSGARVLVRDGRGPPQAAAAAAAGEGGLSLAWVAPAAEAVPSLDPDVPPLFLGLDASGAPHFGGQVSRAAGDALAGAVTGSRWAVARTAGPALSPGDAAIAATACGLAQWHAANLHSSATGERTAGTEGGFARGVPSTGRSVYPRIDPAIITLVTAGDWALLGRKAEWPAGRYSTLAGFLEVGETLEQALAREVAEESAVAVAPGSIRAQAAAAWGAVSAAGPRGLDLLEGPARAAAMGVGIRREEIDAALLPASRLPRPVPQPGEMEDVRWFHRDWMRAAAAAASASAAAAAGATNGGDNGTTSSSGNGGGGIGGPGADNSLGTALGFSAGPGAQSGGFGGFEIPGSYSLAHKLITEWLREGQANSSSAAAAAAPWAGDLLPQVSIGTGVFKYVLMRVHDGGDDGAAVGPRSKLLVWGHPAADYHNHIYQRARAAASRLGLQCDVLGGGRMEHSPEAGSVSVYGYSAAFGPAPHEVAAALLRRWFPFYGHDGVTVSYDGY</sequence>
<feature type="region of interest" description="Disordered" evidence="8">
    <location>
        <begin position="106"/>
        <end position="131"/>
    </location>
</feature>
<evidence type="ECO:0000256" key="2">
    <source>
        <dbReference type="ARBA" id="ARBA00010971"/>
    </source>
</evidence>
<accession>A0A0D2MBM8</accession>
<dbReference type="EC" id="3.6.1.22" evidence="10"/>
<keyword evidence="3" id="KW-0479">Metal-binding</keyword>
<keyword evidence="11" id="KW-1185">Reference proteome</keyword>
<evidence type="ECO:0000256" key="1">
    <source>
        <dbReference type="ARBA" id="ARBA00001946"/>
    </source>
</evidence>
<dbReference type="STRING" id="145388.A0A0D2MBM8"/>
<dbReference type="GO" id="GO:0005777">
    <property type="term" value="C:peroxisome"/>
    <property type="evidence" value="ECO:0007669"/>
    <property type="project" value="TreeGrafter"/>
</dbReference>
<dbReference type="InterPro" id="IPR050241">
    <property type="entry name" value="NAD-cap_RNA_hydrolase_NudC"/>
</dbReference>
<dbReference type="Gene3D" id="3.50.20.20">
    <property type="entry name" value="Janus/Ocnus"/>
    <property type="match status" value="1"/>
</dbReference>
<comment type="cofactor">
    <cofactor evidence="1">
        <name>Mg(2+)</name>
        <dbReference type="ChEBI" id="CHEBI:18420"/>
    </cofactor>
</comment>
<dbReference type="PANTHER" id="PTHR42904:SF8">
    <property type="entry name" value="NAD(+) DIPHOSPHATASE"/>
    <property type="match status" value="1"/>
</dbReference>
<dbReference type="OrthoDB" id="10249612at2759"/>
<evidence type="ECO:0000256" key="4">
    <source>
        <dbReference type="ARBA" id="ARBA00022801"/>
    </source>
</evidence>
<feature type="region of interest" description="Disordered" evidence="8">
    <location>
        <begin position="463"/>
        <end position="487"/>
    </location>
</feature>
<dbReference type="Proteomes" id="UP000054498">
    <property type="component" value="Unassembled WGS sequence"/>
</dbReference>